<keyword evidence="2" id="KW-0472">Membrane</keyword>
<protein>
    <submittedName>
        <fullName evidence="3">Uncharacterized protein</fullName>
    </submittedName>
</protein>
<keyword evidence="2" id="KW-0812">Transmembrane</keyword>
<sequence>MDDITMTFGVVGAFDFDNEQWVTRNRMLEIREYCDDEVFAPKCAADEAIIMSTARYGRMRTGKCVEQHYDHMPCSEGVLGHMDRWCSGRRSCSKEVSDLNKIVKPCPRDFRSYLDASYTCVPVLQGKTSGCFRSGSTEVTSSSGFISRQVATETNCGTIDVPWVIRVLPGQKVNVTLFDFGTELLSPGPQTGVCLVYATIKESVGSNSKTICGGKARENHVYTSLTNQIDIRLIVPQKSENDEEEIQFILRYEAIGCADPSLAPGGWFRRSDESKAVIGCDGTNKEWHIHCSGMKWVGEYSNCSEFAGALHTSSSTDSLLTGSFFPKGVAIVIMVGIAICVGLVILLVGIICLKKRRQQHNKAPYQTAIEPRDYQSAGAYKESGSDDRGYTGSGNDYYRTWQMQQHAGRTGTGLPPHPTLPLPPPLRETGHPGVTTDFYVDHEYESPKFEQEVHFPGNEFTQDAMSRHSSSKYFEIDPNASNMTNKQSRKATAFSPPSPADGLHRVACLDGRYST</sequence>
<keyword evidence="2" id="KW-1133">Transmembrane helix</keyword>
<evidence type="ECO:0000256" key="1">
    <source>
        <dbReference type="SAM" id="MobiDB-lite"/>
    </source>
</evidence>
<evidence type="ECO:0000313" key="3">
    <source>
        <dbReference type="EnsemblMetazoa" id="CapteP187300"/>
    </source>
</evidence>
<dbReference type="InterPro" id="IPR043159">
    <property type="entry name" value="Lectin_gal-bd_sf"/>
</dbReference>
<dbReference type="HOGENOM" id="CLU_029488_4_0_1"/>
<name>X1ZK51_CAPTE</name>
<feature type="transmembrane region" description="Helical" evidence="2">
    <location>
        <begin position="328"/>
        <end position="353"/>
    </location>
</feature>
<organism evidence="3 4">
    <name type="scientific">Capitella teleta</name>
    <name type="common">Polychaete worm</name>
    <dbReference type="NCBI Taxonomy" id="283909"/>
    <lineage>
        <taxon>Eukaryota</taxon>
        <taxon>Metazoa</taxon>
        <taxon>Spiralia</taxon>
        <taxon>Lophotrochozoa</taxon>
        <taxon>Annelida</taxon>
        <taxon>Polychaeta</taxon>
        <taxon>Sedentaria</taxon>
        <taxon>Scolecida</taxon>
        <taxon>Capitellidae</taxon>
        <taxon>Capitella</taxon>
    </lineage>
</organism>
<dbReference type="Gene3D" id="2.60.120.740">
    <property type="match status" value="1"/>
</dbReference>
<dbReference type="CDD" id="cd22823">
    <property type="entry name" value="Gal_Rha_Lectin"/>
    <property type="match status" value="1"/>
</dbReference>
<dbReference type="OrthoDB" id="1100386at2759"/>
<proteinExistence type="predicted"/>
<accession>X1ZK51</accession>
<dbReference type="Proteomes" id="UP000014760">
    <property type="component" value="Unassembled WGS sequence"/>
</dbReference>
<dbReference type="AlphaFoldDB" id="X1ZK51"/>
<reference evidence="3" key="3">
    <citation type="submission" date="2015-06" db="UniProtKB">
        <authorList>
            <consortium name="EnsemblMetazoa"/>
        </authorList>
    </citation>
    <scope>IDENTIFICATION</scope>
</reference>
<reference evidence="4" key="1">
    <citation type="submission" date="2012-12" db="EMBL/GenBank/DDBJ databases">
        <authorList>
            <person name="Hellsten U."/>
            <person name="Grimwood J."/>
            <person name="Chapman J.A."/>
            <person name="Shapiro H."/>
            <person name="Aerts A."/>
            <person name="Otillar R.P."/>
            <person name="Terry A.Y."/>
            <person name="Boore J.L."/>
            <person name="Simakov O."/>
            <person name="Marletaz F."/>
            <person name="Cho S.-J."/>
            <person name="Edsinger-Gonzales E."/>
            <person name="Havlak P."/>
            <person name="Kuo D.-H."/>
            <person name="Larsson T."/>
            <person name="Lv J."/>
            <person name="Arendt D."/>
            <person name="Savage R."/>
            <person name="Osoegawa K."/>
            <person name="de Jong P."/>
            <person name="Lindberg D.R."/>
            <person name="Seaver E.C."/>
            <person name="Weisblat D.A."/>
            <person name="Putnam N.H."/>
            <person name="Grigoriev I.V."/>
            <person name="Rokhsar D.S."/>
        </authorList>
    </citation>
    <scope>NUCLEOTIDE SEQUENCE</scope>
    <source>
        <strain evidence="4">I ESC-2004</strain>
    </source>
</reference>
<keyword evidence="4" id="KW-1185">Reference proteome</keyword>
<dbReference type="EMBL" id="AMQN01000122">
    <property type="status" value="NOT_ANNOTATED_CDS"/>
    <property type="molecule type" value="Genomic_DNA"/>
</dbReference>
<evidence type="ECO:0000313" key="4">
    <source>
        <dbReference type="Proteomes" id="UP000014760"/>
    </source>
</evidence>
<reference evidence="4" key="2">
    <citation type="journal article" date="2013" name="Nature">
        <title>Insights into bilaterian evolution from three spiralian genomes.</title>
        <authorList>
            <person name="Simakov O."/>
            <person name="Marletaz F."/>
            <person name="Cho S.J."/>
            <person name="Edsinger-Gonzales E."/>
            <person name="Havlak P."/>
            <person name="Hellsten U."/>
            <person name="Kuo D.H."/>
            <person name="Larsson T."/>
            <person name="Lv J."/>
            <person name="Arendt D."/>
            <person name="Savage R."/>
            <person name="Osoegawa K."/>
            <person name="de Jong P."/>
            <person name="Grimwood J."/>
            <person name="Chapman J.A."/>
            <person name="Shapiro H."/>
            <person name="Aerts A."/>
            <person name="Otillar R.P."/>
            <person name="Terry A.Y."/>
            <person name="Boore J.L."/>
            <person name="Grigoriev I.V."/>
            <person name="Lindberg D.R."/>
            <person name="Seaver E.C."/>
            <person name="Weisblat D.A."/>
            <person name="Putnam N.H."/>
            <person name="Rokhsar D.S."/>
        </authorList>
    </citation>
    <scope>NUCLEOTIDE SEQUENCE</scope>
    <source>
        <strain evidence="4">I ESC-2004</strain>
    </source>
</reference>
<dbReference type="EnsemblMetazoa" id="CapteT187300">
    <property type="protein sequence ID" value="CapteP187300"/>
    <property type="gene ID" value="CapteG187300"/>
</dbReference>
<evidence type="ECO:0000256" key="2">
    <source>
        <dbReference type="SAM" id="Phobius"/>
    </source>
</evidence>
<feature type="region of interest" description="Disordered" evidence="1">
    <location>
        <begin position="477"/>
        <end position="500"/>
    </location>
</feature>
<dbReference type="PANTHER" id="PTHR46780">
    <property type="entry name" value="PROTEIN EVA-1"/>
    <property type="match status" value="1"/>
</dbReference>